<feature type="binding site" evidence="3">
    <location>
        <position position="362"/>
    </location>
    <ligand>
        <name>CoA</name>
        <dbReference type="ChEBI" id="CHEBI:57287"/>
    </ligand>
</feature>
<name>A0A5C4U466_9CORY</name>
<proteinExistence type="inferred from homology"/>
<keyword evidence="6" id="KW-0808">Transferase</keyword>
<evidence type="ECO:0000259" key="4">
    <source>
        <dbReference type="Pfam" id="PF02550"/>
    </source>
</evidence>
<dbReference type="Gene3D" id="3.40.1080.20">
    <property type="entry name" value="Acetyl-CoA hydrolase/transferase C-terminal domain"/>
    <property type="match status" value="1"/>
</dbReference>
<dbReference type="GO" id="GO:0006084">
    <property type="term" value="P:acetyl-CoA metabolic process"/>
    <property type="evidence" value="ECO:0007669"/>
    <property type="project" value="InterPro"/>
</dbReference>
<dbReference type="Pfam" id="PF02550">
    <property type="entry name" value="AcetylCoA_hydro"/>
    <property type="match status" value="1"/>
</dbReference>
<feature type="active site" description="5-glutamyl coenzyme A thioester intermediate" evidence="2">
    <location>
        <position position="292"/>
    </location>
</feature>
<dbReference type="Pfam" id="PF13336">
    <property type="entry name" value="AcetylCoA_hyd_C"/>
    <property type="match status" value="1"/>
</dbReference>
<dbReference type="Gene3D" id="3.30.750.70">
    <property type="entry name" value="4-hydroxybutyrate coenzyme like domains"/>
    <property type="match status" value="1"/>
</dbReference>
<evidence type="ECO:0000259" key="5">
    <source>
        <dbReference type="Pfam" id="PF13336"/>
    </source>
</evidence>
<dbReference type="GO" id="GO:0008775">
    <property type="term" value="F:acetate CoA-transferase activity"/>
    <property type="evidence" value="ECO:0007669"/>
    <property type="project" value="InterPro"/>
</dbReference>
<dbReference type="InterPro" id="IPR026888">
    <property type="entry name" value="AcetylCoA_hyd_C"/>
</dbReference>
<feature type="binding site" evidence="3">
    <location>
        <position position="386"/>
    </location>
    <ligand>
        <name>CoA</name>
        <dbReference type="ChEBI" id="CHEBI:57287"/>
    </ligand>
</feature>
<dbReference type="InterPro" id="IPR046433">
    <property type="entry name" value="ActCoA_hydro"/>
</dbReference>
<feature type="domain" description="Acetyl-CoA hydrolase/transferase N-terminal" evidence="4">
    <location>
        <begin position="8"/>
        <end position="220"/>
    </location>
</feature>
<dbReference type="GO" id="GO:0006083">
    <property type="term" value="P:acetate metabolic process"/>
    <property type="evidence" value="ECO:0007669"/>
    <property type="project" value="InterPro"/>
</dbReference>
<dbReference type="PANTHER" id="PTHR43609:SF1">
    <property type="entry name" value="ACETYL-COA HYDROLASE"/>
    <property type="match status" value="1"/>
</dbReference>
<dbReference type="InterPro" id="IPR037171">
    <property type="entry name" value="NagB/RpiA_transferase-like"/>
</dbReference>
<dbReference type="InterPro" id="IPR017821">
    <property type="entry name" value="Succinate_CoA_transferase"/>
</dbReference>
<dbReference type="AlphaFoldDB" id="A0A5C4U466"/>
<dbReference type="GO" id="GO:0003986">
    <property type="term" value="F:acetyl-CoA hydrolase activity"/>
    <property type="evidence" value="ECO:0007669"/>
    <property type="project" value="TreeGrafter"/>
</dbReference>
<dbReference type="NCBIfam" id="TIGR03458">
    <property type="entry name" value="YgfH_subfam"/>
    <property type="match status" value="1"/>
</dbReference>
<protein>
    <submittedName>
        <fullName evidence="6">Acetyl-CoA hydrolase/transferase family protein</fullName>
    </submittedName>
</protein>
<evidence type="ECO:0000313" key="6">
    <source>
        <dbReference type="EMBL" id="TNL96115.1"/>
    </source>
</evidence>
<dbReference type="FunFam" id="3.40.1080.20:FF:000001">
    <property type="entry name" value="Acetyl-CoA hydrolase Ach1"/>
    <property type="match status" value="1"/>
</dbReference>
<gene>
    <name evidence="6" type="ORF">FHE74_08810</name>
</gene>
<evidence type="ECO:0000256" key="1">
    <source>
        <dbReference type="ARBA" id="ARBA00009632"/>
    </source>
</evidence>
<reference evidence="6 7" key="1">
    <citation type="submission" date="2019-06" db="EMBL/GenBank/DDBJ databases">
        <authorList>
            <person name="Li J."/>
        </authorList>
    </citation>
    <scope>NUCLEOTIDE SEQUENCE [LARGE SCALE GENOMIC DNA]</scope>
    <source>
        <strain evidence="6 7">LMG 28165</strain>
    </source>
</reference>
<dbReference type="InterPro" id="IPR038460">
    <property type="entry name" value="AcetylCoA_hyd_C_sf"/>
</dbReference>
<dbReference type="EMBL" id="VDHJ01000011">
    <property type="protein sequence ID" value="TNL96115.1"/>
    <property type="molecule type" value="Genomic_DNA"/>
</dbReference>
<dbReference type="RefSeq" id="WP_139466138.1">
    <property type="nucleotide sequence ID" value="NZ_VDHJ01000011.1"/>
</dbReference>
<keyword evidence="6" id="KW-0378">Hydrolase</keyword>
<organism evidence="6 7">
    <name type="scientific">Corynebacterium tapiri</name>
    <dbReference type="NCBI Taxonomy" id="1448266"/>
    <lineage>
        <taxon>Bacteria</taxon>
        <taxon>Bacillati</taxon>
        <taxon>Actinomycetota</taxon>
        <taxon>Actinomycetes</taxon>
        <taxon>Mycobacteriales</taxon>
        <taxon>Corynebacteriaceae</taxon>
        <taxon>Corynebacterium</taxon>
    </lineage>
</organism>
<feature type="binding site" evidence="3">
    <location>
        <position position="382"/>
    </location>
    <ligand>
        <name>CoA</name>
        <dbReference type="ChEBI" id="CHEBI:57287"/>
    </ligand>
</feature>
<dbReference type="Proteomes" id="UP000312032">
    <property type="component" value="Unassembled WGS sequence"/>
</dbReference>
<dbReference type="PANTHER" id="PTHR43609">
    <property type="entry name" value="ACETYL-COA HYDROLASE"/>
    <property type="match status" value="1"/>
</dbReference>
<dbReference type="Gene3D" id="3.40.1080.10">
    <property type="entry name" value="Glutaconate Coenzyme A-transferase"/>
    <property type="match status" value="1"/>
</dbReference>
<dbReference type="OrthoDB" id="9801795at2"/>
<feature type="domain" description="Acetyl-CoA hydrolase/transferase C-terminal" evidence="5">
    <location>
        <begin position="330"/>
        <end position="466"/>
    </location>
</feature>
<evidence type="ECO:0000256" key="3">
    <source>
        <dbReference type="PIRSR" id="PIRSR617821-2"/>
    </source>
</evidence>
<dbReference type="SUPFAM" id="SSF100950">
    <property type="entry name" value="NagB/RpiA/CoA transferase-like"/>
    <property type="match status" value="2"/>
</dbReference>
<evidence type="ECO:0000256" key="2">
    <source>
        <dbReference type="PIRSR" id="PIRSR617821-1"/>
    </source>
</evidence>
<comment type="caution">
    <text evidence="6">The sequence shown here is derived from an EMBL/GenBank/DDBJ whole genome shotgun (WGS) entry which is preliminary data.</text>
</comment>
<comment type="similarity">
    <text evidence="1">Belongs to the acetyl-CoA hydrolase/transferase family.</text>
</comment>
<keyword evidence="7" id="KW-1185">Reference proteome</keyword>
<evidence type="ECO:0000313" key="7">
    <source>
        <dbReference type="Proteomes" id="UP000312032"/>
    </source>
</evidence>
<feature type="binding site" evidence="3">
    <location>
        <position position="406"/>
    </location>
    <ligand>
        <name>CoA</name>
        <dbReference type="ChEBI" id="CHEBI:57287"/>
    </ligand>
</feature>
<feature type="binding site" evidence="3">
    <location>
        <begin position="267"/>
        <end position="271"/>
    </location>
    <ligand>
        <name>CoA</name>
        <dbReference type="ChEBI" id="CHEBI:57287"/>
    </ligand>
</feature>
<dbReference type="InterPro" id="IPR003702">
    <property type="entry name" value="ActCoA_hydro_N"/>
</dbReference>
<accession>A0A5C4U466</accession>
<sequence>MSDRILNAELKNKVVSAEEAAQHVNNGDNVGMSGFTGAGYPKALPTAIGEKAKAAHAAGEDFKINVFTGASTADDADGVLAEAEAINFRSPYNSDRGLRNQFNSGEAFYSDVHLSHLGQQVQQGFFGDMQVAILECTKINEDGTIVPSSAVGNNVEFAAAADKIILEVNSWQSLDLEGMHDVYVPELLWDRTPIQINRIGDRIGNTFHTIDLDKVVAVVETDRPDRNTPFKEPDEISKQIAANFLQFLEDEVAAGRLTYDNYIMQSGVGNVPNAVMAGLLDSKFENITAYTEVIQDGMLDLIDAGKMTMASATSFSLSPEAAERMNAKADFYRKHIILRPQAISNHPEVIRRVGLIASNGLIEADIYGNVNSTNVTGVKVMNGIGGSGDFTRNAYISSFVTPSVAKGGDISAIVPFASHIDHTEHDAMVFVTEYGYADLRGLAPRQRAERMISIAHPDYRPLLEEYVEAAKKVGGHTPHDLTQAFEFHNRFNSTGSMKK</sequence>